<comment type="caution">
    <text evidence="1">The sequence shown here is derived from an EMBL/GenBank/DDBJ whole genome shotgun (WGS) entry which is preliminary data.</text>
</comment>
<organism evidence="1 2">
    <name type="scientific">Bonamia ostreae</name>
    <dbReference type="NCBI Taxonomy" id="126728"/>
    <lineage>
        <taxon>Eukaryota</taxon>
        <taxon>Sar</taxon>
        <taxon>Rhizaria</taxon>
        <taxon>Endomyxa</taxon>
        <taxon>Ascetosporea</taxon>
        <taxon>Haplosporida</taxon>
        <taxon>Bonamia</taxon>
    </lineage>
</organism>
<dbReference type="EMBL" id="JBDODL010002995">
    <property type="protein sequence ID" value="MES1922514.1"/>
    <property type="molecule type" value="Genomic_DNA"/>
</dbReference>
<evidence type="ECO:0000313" key="2">
    <source>
        <dbReference type="Proteomes" id="UP001439008"/>
    </source>
</evidence>
<protein>
    <submittedName>
        <fullName evidence="1">Uncharacterized protein</fullName>
    </submittedName>
</protein>
<accession>A0ABV2ASR3</accession>
<name>A0ABV2ASR3_9EUKA</name>
<proteinExistence type="predicted"/>
<reference evidence="1 2" key="1">
    <citation type="journal article" date="2024" name="BMC Biol.">
        <title>Comparative genomics of Ascetosporea gives new insight into the evolutionary basis for animal parasitism in Rhizaria.</title>
        <authorList>
            <person name="Hiltunen Thoren M."/>
            <person name="Onut-Brannstrom I."/>
            <person name="Alfjorden A."/>
            <person name="Peckova H."/>
            <person name="Swords F."/>
            <person name="Hooper C."/>
            <person name="Holzer A.S."/>
            <person name="Bass D."/>
            <person name="Burki F."/>
        </authorList>
    </citation>
    <scope>NUCLEOTIDE SEQUENCE [LARGE SCALE GENOMIC DNA]</scope>
    <source>
        <strain evidence="1">20-A016</strain>
    </source>
</reference>
<keyword evidence="2" id="KW-1185">Reference proteome</keyword>
<sequence>MTPNVSERCILFFNPGQCVAVEQESRFIGFRADFKVIGWVNLPMFSFGDTTAIQAKILDNIPEFLDPVEKLCKIRVKFLGSDDPDSGIFSEY</sequence>
<evidence type="ECO:0000313" key="1">
    <source>
        <dbReference type="EMBL" id="MES1922514.1"/>
    </source>
</evidence>
<dbReference type="Proteomes" id="UP001439008">
    <property type="component" value="Unassembled WGS sequence"/>
</dbReference>
<gene>
    <name evidence="1" type="ORF">MHBO_004030</name>
</gene>
<feature type="non-terminal residue" evidence="1">
    <location>
        <position position="92"/>
    </location>
</feature>